<gene>
    <name evidence="1" type="ORF">DNX69_18235</name>
</gene>
<evidence type="ECO:0000313" key="1">
    <source>
        <dbReference type="EMBL" id="PZA11239.1"/>
    </source>
</evidence>
<evidence type="ECO:0000313" key="2">
    <source>
        <dbReference type="Proteomes" id="UP000248134"/>
    </source>
</evidence>
<protein>
    <submittedName>
        <fullName evidence="1">Uncharacterized protein</fullName>
    </submittedName>
</protein>
<dbReference type="Proteomes" id="UP000248134">
    <property type="component" value="Unassembled WGS sequence"/>
</dbReference>
<sequence>MTITQFSYLIDSKQPLTDSRMRQGWDLFLSAYNDNERVQKPFEGIFASRKCWWPLPEYNYQSHELPSANVIEVAQQANESEFIGEGLASSGFSASSGQSVCIDITGFMRPHILYFLKYLKEAGLKQIDMIYTEPEHYSRKAETTFSIDDVVKVRSVLGYEGQHVPGMDGDALIVGVGYDHGLMSRVILEKESARLIQLHCFPSLSADMYHESILRLDRVASASKARDHEYVIFSSANDPFVTAAELSRAYAKLKGAGLSNLYLSPLATKPHTLGFGLFYLRELEGTASSLIFPFSARYSRETGKGLGRSWVYPIIF</sequence>
<comment type="caution">
    <text evidence="1">The sequence shown here is derived from an EMBL/GenBank/DDBJ whole genome shotgun (WGS) entry which is preliminary data.</text>
</comment>
<proteinExistence type="predicted"/>
<reference evidence="1 2" key="1">
    <citation type="submission" date="2018-06" db="EMBL/GenBank/DDBJ databases">
        <title>Draft Whole-Genome Sequence of the purple photosynthetic bacterium Rhodospeudomonas palustris XCP.</title>
        <authorList>
            <person name="Rayyan A."/>
            <person name="Meyer T.E."/>
            <person name="Kyndt J.A."/>
        </authorList>
    </citation>
    <scope>NUCLEOTIDE SEQUENCE [LARGE SCALE GENOMIC DNA]</scope>
    <source>
        <strain evidence="1 2">XCP</strain>
    </source>
</reference>
<dbReference type="AlphaFoldDB" id="A0A323UFW3"/>
<dbReference type="EMBL" id="QKQS01000023">
    <property type="protein sequence ID" value="PZA11239.1"/>
    <property type="molecule type" value="Genomic_DNA"/>
</dbReference>
<accession>A0A323UFW3</accession>
<name>A0A323UFW3_RHOPL</name>
<organism evidence="1 2">
    <name type="scientific">Rhodopseudomonas palustris</name>
    <dbReference type="NCBI Taxonomy" id="1076"/>
    <lineage>
        <taxon>Bacteria</taxon>
        <taxon>Pseudomonadati</taxon>
        <taxon>Pseudomonadota</taxon>
        <taxon>Alphaproteobacteria</taxon>
        <taxon>Hyphomicrobiales</taxon>
        <taxon>Nitrobacteraceae</taxon>
        <taxon>Rhodopseudomonas</taxon>
    </lineage>
</organism>